<dbReference type="Proteomes" id="UP000314294">
    <property type="component" value="Unassembled WGS sequence"/>
</dbReference>
<protein>
    <submittedName>
        <fullName evidence="1">Uncharacterized protein</fullName>
    </submittedName>
</protein>
<dbReference type="AlphaFoldDB" id="A0A4Z2IFF7"/>
<keyword evidence="2" id="KW-1185">Reference proteome</keyword>
<name>A0A4Z2IFF7_9TELE</name>
<proteinExistence type="predicted"/>
<organism evidence="1 2">
    <name type="scientific">Liparis tanakae</name>
    <name type="common">Tanaka's snailfish</name>
    <dbReference type="NCBI Taxonomy" id="230148"/>
    <lineage>
        <taxon>Eukaryota</taxon>
        <taxon>Metazoa</taxon>
        <taxon>Chordata</taxon>
        <taxon>Craniata</taxon>
        <taxon>Vertebrata</taxon>
        <taxon>Euteleostomi</taxon>
        <taxon>Actinopterygii</taxon>
        <taxon>Neopterygii</taxon>
        <taxon>Teleostei</taxon>
        <taxon>Neoteleostei</taxon>
        <taxon>Acanthomorphata</taxon>
        <taxon>Eupercaria</taxon>
        <taxon>Perciformes</taxon>
        <taxon>Cottioidei</taxon>
        <taxon>Cottales</taxon>
        <taxon>Liparidae</taxon>
        <taxon>Liparis</taxon>
    </lineage>
</organism>
<comment type="caution">
    <text evidence="1">The sequence shown here is derived from an EMBL/GenBank/DDBJ whole genome shotgun (WGS) entry which is preliminary data.</text>
</comment>
<sequence>MSAIGMSPNCSRCTRLASRKIQGFPYLHCLAAELGYLNFLTCHCLDGFAYYPPPQLSVQSTQSSLHCQQFYGFSQGYSSLAEGLVAKDELLNLVSLGPGPSSLWLSGVNEQQQKYYLGSSHPICPMMPSIHIRFSRTTEKNCTLSVTEVTWTRLASQEPSSSFQASITSISLSMMASAFSPA</sequence>
<evidence type="ECO:0000313" key="1">
    <source>
        <dbReference type="EMBL" id="TNN76696.1"/>
    </source>
</evidence>
<evidence type="ECO:0000313" key="2">
    <source>
        <dbReference type="Proteomes" id="UP000314294"/>
    </source>
</evidence>
<gene>
    <name evidence="1" type="ORF">EYF80_013148</name>
</gene>
<reference evidence="1 2" key="1">
    <citation type="submission" date="2019-03" db="EMBL/GenBank/DDBJ databases">
        <title>First draft genome of Liparis tanakae, snailfish: a comprehensive survey of snailfish specific genes.</title>
        <authorList>
            <person name="Kim W."/>
            <person name="Song I."/>
            <person name="Jeong J.-H."/>
            <person name="Kim D."/>
            <person name="Kim S."/>
            <person name="Ryu S."/>
            <person name="Song J.Y."/>
            <person name="Lee S.K."/>
        </authorList>
    </citation>
    <scope>NUCLEOTIDE SEQUENCE [LARGE SCALE GENOMIC DNA]</scope>
    <source>
        <tissue evidence="1">Muscle</tissue>
    </source>
</reference>
<dbReference type="EMBL" id="SRLO01000091">
    <property type="protein sequence ID" value="TNN76696.1"/>
    <property type="molecule type" value="Genomic_DNA"/>
</dbReference>
<accession>A0A4Z2IFF7</accession>